<evidence type="ECO:0000259" key="8">
    <source>
        <dbReference type="PROSITE" id="PS51007"/>
    </source>
</evidence>
<evidence type="ECO:0000256" key="3">
    <source>
        <dbReference type="ARBA" id="ARBA00022723"/>
    </source>
</evidence>
<evidence type="ECO:0000256" key="5">
    <source>
        <dbReference type="ARBA" id="ARBA00023004"/>
    </source>
</evidence>
<dbReference type="InterPro" id="IPR036909">
    <property type="entry name" value="Cyt_c-like_dom_sf"/>
</dbReference>
<reference evidence="9 10" key="1">
    <citation type="submission" date="2022-06" db="EMBL/GenBank/DDBJ databases">
        <title>Dyella sp. Sa strain:Sa Genome sequencing.</title>
        <authorList>
            <person name="Park S."/>
        </authorList>
    </citation>
    <scope>NUCLEOTIDE SEQUENCE [LARGE SCALE GENOMIC DNA]</scope>
    <source>
        <strain evidence="9 10">Sa</strain>
    </source>
</reference>
<dbReference type="PANTHER" id="PTHR33751">
    <property type="entry name" value="CBB3-TYPE CYTOCHROME C OXIDASE SUBUNIT FIXP"/>
    <property type="match status" value="1"/>
</dbReference>
<evidence type="ECO:0000313" key="10">
    <source>
        <dbReference type="Proteomes" id="UP001204615"/>
    </source>
</evidence>
<keyword evidence="1" id="KW-0813">Transport</keyword>
<dbReference type="EMBL" id="JAMZEK010000002">
    <property type="protein sequence ID" value="MCP1374726.1"/>
    <property type="molecule type" value="Genomic_DNA"/>
</dbReference>
<evidence type="ECO:0000256" key="1">
    <source>
        <dbReference type="ARBA" id="ARBA00022448"/>
    </source>
</evidence>
<dbReference type="PROSITE" id="PS51007">
    <property type="entry name" value="CYTC"/>
    <property type="match status" value="1"/>
</dbReference>
<dbReference type="PANTHER" id="PTHR33751:SF9">
    <property type="entry name" value="CYTOCHROME C4"/>
    <property type="match status" value="1"/>
</dbReference>
<evidence type="ECO:0000256" key="4">
    <source>
        <dbReference type="ARBA" id="ARBA00022982"/>
    </source>
</evidence>
<dbReference type="PROSITE" id="PS51257">
    <property type="entry name" value="PROKAR_LIPOPROTEIN"/>
    <property type="match status" value="1"/>
</dbReference>
<keyword evidence="2 6" id="KW-0349">Heme</keyword>
<dbReference type="Proteomes" id="UP001204615">
    <property type="component" value="Unassembled WGS sequence"/>
</dbReference>
<sequence length="337" mass="35353">MPSRPLAMPRVGAVLLAVLACGATGASTAGSLRSIADWAYPRASSPDPGASPTGPASHRPDEIVRVSDSARTYRYKDLFGPDSGAADWFPHAHPPLPAIVAHGTVPGAESCGGCHVPDGTGVPATAALAGLPRDYMLEQIAAFRGGHRGRQQPNSAQMMAKEVDVINDGDIAQALDYFSHLTFRSNVHVVESASVPGTHWHDYALHADADGRREPIGQRIIEIPVKPDDYDKEDTHGGFIAYVPPGSIKRGALLATVGSGPLLPCDSCHGDRLQGRGTAPPLAGRSPTYIARQLLLFASGQRDSPNAAPMQHEARQLTLQDAVAAAAYAASLTGNPH</sequence>
<evidence type="ECO:0000256" key="2">
    <source>
        <dbReference type="ARBA" id="ARBA00022617"/>
    </source>
</evidence>
<keyword evidence="3 6" id="KW-0479">Metal-binding</keyword>
<name>A0ABT1FBH3_9GAMM</name>
<dbReference type="RefSeq" id="WP_253566623.1">
    <property type="nucleotide sequence ID" value="NZ_JAMZEK010000002.1"/>
</dbReference>
<evidence type="ECO:0000313" key="9">
    <source>
        <dbReference type="EMBL" id="MCP1374726.1"/>
    </source>
</evidence>
<dbReference type="Pfam" id="PF00034">
    <property type="entry name" value="Cytochrom_C"/>
    <property type="match status" value="1"/>
</dbReference>
<feature type="chain" id="PRO_5047450529" description="Cytochrome c domain-containing protein" evidence="7">
    <location>
        <begin position="30"/>
        <end position="337"/>
    </location>
</feature>
<keyword evidence="10" id="KW-1185">Reference proteome</keyword>
<keyword evidence="7" id="KW-0732">Signal</keyword>
<dbReference type="SUPFAM" id="SSF46626">
    <property type="entry name" value="Cytochrome c"/>
    <property type="match status" value="2"/>
</dbReference>
<protein>
    <recommendedName>
        <fullName evidence="8">Cytochrome c domain-containing protein</fullName>
    </recommendedName>
</protein>
<evidence type="ECO:0000256" key="7">
    <source>
        <dbReference type="SAM" id="SignalP"/>
    </source>
</evidence>
<organism evidence="9 10">
    <name type="scientific">Dyella lutea</name>
    <dbReference type="NCBI Taxonomy" id="2950441"/>
    <lineage>
        <taxon>Bacteria</taxon>
        <taxon>Pseudomonadati</taxon>
        <taxon>Pseudomonadota</taxon>
        <taxon>Gammaproteobacteria</taxon>
        <taxon>Lysobacterales</taxon>
        <taxon>Rhodanobacteraceae</taxon>
        <taxon>Dyella</taxon>
    </lineage>
</organism>
<proteinExistence type="predicted"/>
<dbReference type="InterPro" id="IPR050597">
    <property type="entry name" value="Cytochrome_c_Oxidase_Subunit"/>
</dbReference>
<feature type="domain" description="Cytochrome c" evidence="8">
    <location>
        <begin position="246"/>
        <end position="333"/>
    </location>
</feature>
<evidence type="ECO:0000256" key="6">
    <source>
        <dbReference type="PROSITE-ProRule" id="PRU00433"/>
    </source>
</evidence>
<comment type="caution">
    <text evidence="9">The sequence shown here is derived from an EMBL/GenBank/DDBJ whole genome shotgun (WGS) entry which is preliminary data.</text>
</comment>
<accession>A0ABT1FBH3</accession>
<keyword evidence="4" id="KW-0249">Electron transport</keyword>
<dbReference type="Gene3D" id="1.10.760.10">
    <property type="entry name" value="Cytochrome c-like domain"/>
    <property type="match status" value="2"/>
</dbReference>
<gene>
    <name evidence="9" type="ORF">NC595_11705</name>
</gene>
<feature type="signal peptide" evidence="7">
    <location>
        <begin position="1"/>
        <end position="29"/>
    </location>
</feature>
<keyword evidence="5 6" id="KW-0408">Iron</keyword>
<dbReference type="InterPro" id="IPR009056">
    <property type="entry name" value="Cyt_c-like_dom"/>
</dbReference>